<comment type="subcellular location">
    <subcellularLocation>
        <location evidence="1">Cell outer membrane</location>
    </subcellularLocation>
</comment>
<sequence>MKKLVIFLFAMTSFFGCDDDVLDAPPQDRISEDAVWSDENLIVAYHNALYNGILHGFKIHMQSKATDEAYCAINWDIGIVPIGTLTPDNVTSVADTHWTGGGNLYYWNSGFQNIRQINIFLEKMAGDEIEIEDKARLIAEAKFLRGYIYFLLAERFHEVPIVTESYEMGAEVTFARNTFEEVVEFIEQNLSEAMPDLPEKYSSTDANFGRATQDAAQALRSRMYLYAASPLYNTSNDQSKWQKAADASEALLNSGYELHPDYTTLFNQTSGSDNSELIFVRNFSVSNAHAAPMDNLNRRYGAYGGWWASNGPSQNLVDDYDMINGEPAFLADGTINPASGYDPQNPYANRDPRFDATIIHDESTYRGDFFEMWVASDANTWGFDSYKQSGDNPRTNYVLRKFMPDESVPLSWQQPYTNPWVIFRLAEIYLNYAEAKFELGDEATCREYLSKVRARVGMPPIPASVSGEELRRRLYNERRIELAFEEHRFWDLRRWKIAMEVENQPIYGMDITKDVNTGEKTYTPVKLLERHFEEKMYFLPIEANEILRNQEMQQNPGY</sequence>
<evidence type="ECO:0000256" key="5">
    <source>
        <dbReference type="ARBA" id="ARBA00023237"/>
    </source>
</evidence>
<gene>
    <name evidence="8" type="ORF">K4G66_20835</name>
</gene>
<feature type="domain" description="RagB/SusD" evidence="6">
    <location>
        <begin position="276"/>
        <end position="558"/>
    </location>
</feature>
<proteinExistence type="inferred from homology"/>
<dbReference type="EMBL" id="CP120682">
    <property type="protein sequence ID" value="WKN34823.1"/>
    <property type="molecule type" value="Genomic_DNA"/>
</dbReference>
<dbReference type="Pfam" id="PF14322">
    <property type="entry name" value="SusD-like_3"/>
    <property type="match status" value="1"/>
</dbReference>
<dbReference type="GO" id="GO:0009279">
    <property type="term" value="C:cell outer membrane"/>
    <property type="evidence" value="ECO:0007669"/>
    <property type="project" value="UniProtKB-SubCell"/>
</dbReference>
<evidence type="ECO:0000259" key="6">
    <source>
        <dbReference type="Pfam" id="PF07980"/>
    </source>
</evidence>
<dbReference type="InterPro" id="IPR012944">
    <property type="entry name" value="SusD_RagB_dom"/>
</dbReference>
<keyword evidence="3" id="KW-0732">Signal</keyword>
<organism evidence="8">
    <name type="scientific">Roseihalotalea indica</name>
    <dbReference type="NCBI Taxonomy" id="2867963"/>
    <lineage>
        <taxon>Bacteria</taxon>
        <taxon>Pseudomonadati</taxon>
        <taxon>Bacteroidota</taxon>
        <taxon>Cytophagia</taxon>
        <taxon>Cytophagales</taxon>
        <taxon>Catalimonadaceae</taxon>
        <taxon>Roseihalotalea</taxon>
    </lineage>
</organism>
<keyword evidence="4" id="KW-0472">Membrane</keyword>
<reference evidence="8" key="2">
    <citation type="journal article" date="2024" name="Antonie Van Leeuwenhoek">
        <title>Roseihalotalea indica gen. nov., sp. nov., a halophilic Bacteroidetes from mesopelagic Southwest Indian Ocean with higher carbohydrate metabolic potential.</title>
        <authorList>
            <person name="Chen B."/>
            <person name="Zhang M."/>
            <person name="Lin D."/>
            <person name="Ye J."/>
            <person name="Tang K."/>
        </authorList>
    </citation>
    <scope>NUCLEOTIDE SEQUENCE</scope>
    <source>
        <strain evidence="8">TK19036</strain>
    </source>
</reference>
<accession>A0AA49JBP0</accession>
<dbReference type="Pfam" id="PF07980">
    <property type="entry name" value="SusD_RagB"/>
    <property type="match status" value="1"/>
</dbReference>
<evidence type="ECO:0000256" key="4">
    <source>
        <dbReference type="ARBA" id="ARBA00023136"/>
    </source>
</evidence>
<dbReference type="Gene3D" id="1.25.40.390">
    <property type="match status" value="1"/>
</dbReference>
<dbReference type="SUPFAM" id="SSF48452">
    <property type="entry name" value="TPR-like"/>
    <property type="match status" value="1"/>
</dbReference>
<feature type="domain" description="SusD-like N-terminal" evidence="7">
    <location>
        <begin position="96"/>
        <end position="225"/>
    </location>
</feature>
<dbReference type="InterPro" id="IPR011990">
    <property type="entry name" value="TPR-like_helical_dom_sf"/>
</dbReference>
<evidence type="ECO:0000313" key="8">
    <source>
        <dbReference type="EMBL" id="WKN34823.1"/>
    </source>
</evidence>
<dbReference type="AlphaFoldDB" id="A0AA49JBP0"/>
<evidence type="ECO:0000256" key="3">
    <source>
        <dbReference type="ARBA" id="ARBA00022729"/>
    </source>
</evidence>
<evidence type="ECO:0000256" key="1">
    <source>
        <dbReference type="ARBA" id="ARBA00004442"/>
    </source>
</evidence>
<evidence type="ECO:0000259" key="7">
    <source>
        <dbReference type="Pfam" id="PF14322"/>
    </source>
</evidence>
<reference evidence="8" key="1">
    <citation type="journal article" date="2023" name="Comput. Struct. Biotechnol. J.">
        <title>Discovery of a novel marine Bacteroidetes with a rich repertoire of carbohydrate-active enzymes.</title>
        <authorList>
            <person name="Chen B."/>
            <person name="Liu G."/>
            <person name="Chen Q."/>
            <person name="Wang H."/>
            <person name="Liu L."/>
            <person name="Tang K."/>
        </authorList>
    </citation>
    <scope>NUCLEOTIDE SEQUENCE</scope>
    <source>
        <strain evidence="8">TK19036</strain>
    </source>
</reference>
<protein>
    <submittedName>
        <fullName evidence="8">RagB/SusD family nutrient uptake outer membrane protein</fullName>
    </submittedName>
</protein>
<dbReference type="InterPro" id="IPR033985">
    <property type="entry name" value="SusD-like_N"/>
</dbReference>
<dbReference type="CDD" id="cd08977">
    <property type="entry name" value="SusD"/>
    <property type="match status" value="1"/>
</dbReference>
<comment type="similarity">
    <text evidence="2">Belongs to the SusD family.</text>
</comment>
<evidence type="ECO:0000256" key="2">
    <source>
        <dbReference type="ARBA" id="ARBA00006275"/>
    </source>
</evidence>
<dbReference type="PROSITE" id="PS51257">
    <property type="entry name" value="PROKAR_LIPOPROTEIN"/>
    <property type="match status" value="1"/>
</dbReference>
<name>A0AA49JBP0_9BACT</name>
<keyword evidence="5" id="KW-0998">Cell outer membrane</keyword>